<sequence length="89" mass="10360">MTSEKVNKTETFTATIVIPFETERQARIVSQSLNVDLKHEPSRLSSSMIAKEIRDDHNELQVKIVTTTLRHLRLQHRILAAVFMDSFYF</sequence>
<dbReference type="OrthoDB" id="10025739at2759"/>
<dbReference type="Proteomes" id="UP000194236">
    <property type="component" value="Unassembled WGS sequence"/>
</dbReference>
<dbReference type="Gene3D" id="3.30.310.50">
    <property type="entry name" value="Alpha-D-phosphohexomutase, C-terminal domain"/>
    <property type="match status" value="1"/>
</dbReference>
<dbReference type="AlphaFoldDB" id="A0A1Y3B5W1"/>
<protein>
    <submittedName>
        <fullName evidence="2">Phosphatidylinositol N-acetylglucosaminyltransferase subunit P-like</fullName>
    </submittedName>
</protein>
<accession>A0A1Y3B5W1</accession>
<gene>
    <name evidence="2" type="ORF">BLA29_000209</name>
</gene>
<dbReference type="InterPro" id="IPR015419">
    <property type="entry name" value="CTAG/Pcc1"/>
</dbReference>
<keyword evidence="2" id="KW-0328">Glycosyltransferase</keyword>
<organism evidence="2 3">
    <name type="scientific">Euroglyphus maynei</name>
    <name type="common">Mayne's house dust mite</name>
    <dbReference type="NCBI Taxonomy" id="6958"/>
    <lineage>
        <taxon>Eukaryota</taxon>
        <taxon>Metazoa</taxon>
        <taxon>Ecdysozoa</taxon>
        <taxon>Arthropoda</taxon>
        <taxon>Chelicerata</taxon>
        <taxon>Arachnida</taxon>
        <taxon>Acari</taxon>
        <taxon>Acariformes</taxon>
        <taxon>Sarcoptiformes</taxon>
        <taxon>Astigmata</taxon>
        <taxon>Psoroptidia</taxon>
        <taxon>Analgoidea</taxon>
        <taxon>Pyroglyphidae</taxon>
        <taxon>Pyroglyphinae</taxon>
        <taxon>Euroglyphus</taxon>
    </lineage>
</organism>
<keyword evidence="3" id="KW-1185">Reference proteome</keyword>
<comment type="similarity">
    <text evidence="1">Belongs to the CTAG/PCC1 family.</text>
</comment>
<dbReference type="GO" id="GO:0016757">
    <property type="term" value="F:glycosyltransferase activity"/>
    <property type="evidence" value="ECO:0007669"/>
    <property type="project" value="UniProtKB-KW"/>
</dbReference>
<evidence type="ECO:0000256" key="1">
    <source>
        <dbReference type="ARBA" id="ARBA00007073"/>
    </source>
</evidence>
<comment type="caution">
    <text evidence="2">The sequence shown here is derived from an EMBL/GenBank/DDBJ whole genome shotgun (WGS) entry which is preliminary data.</text>
</comment>
<dbReference type="Pfam" id="PF09341">
    <property type="entry name" value="Pcc1"/>
    <property type="match status" value="1"/>
</dbReference>
<proteinExistence type="inferred from homology"/>
<evidence type="ECO:0000313" key="2">
    <source>
        <dbReference type="EMBL" id="OTF74986.1"/>
    </source>
</evidence>
<name>A0A1Y3B5W1_EURMA</name>
<reference evidence="2 3" key="1">
    <citation type="submission" date="2017-03" db="EMBL/GenBank/DDBJ databases">
        <title>Genome Survey of Euroglyphus maynei.</title>
        <authorList>
            <person name="Arlian L.G."/>
            <person name="Morgan M.S."/>
            <person name="Rider S.D."/>
        </authorList>
    </citation>
    <scope>NUCLEOTIDE SEQUENCE [LARGE SCALE GENOMIC DNA]</scope>
    <source>
        <strain evidence="2">Arlian Lab</strain>
        <tissue evidence="2">Whole body</tissue>
    </source>
</reference>
<keyword evidence="2" id="KW-0808">Transferase</keyword>
<evidence type="ECO:0000313" key="3">
    <source>
        <dbReference type="Proteomes" id="UP000194236"/>
    </source>
</evidence>
<dbReference type="EMBL" id="MUJZ01044272">
    <property type="protein sequence ID" value="OTF74986.1"/>
    <property type="molecule type" value="Genomic_DNA"/>
</dbReference>